<dbReference type="InterPro" id="IPR000835">
    <property type="entry name" value="HTH_MarR-typ"/>
</dbReference>
<protein>
    <submittedName>
        <fullName evidence="5">MarR family protein</fullName>
    </submittedName>
</protein>
<proteinExistence type="predicted"/>
<evidence type="ECO:0000256" key="1">
    <source>
        <dbReference type="ARBA" id="ARBA00023015"/>
    </source>
</evidence>
<evidence type="ECO:0000256" key="3">
    <source>
        <dbReference type="ARBA" id="ARBA00023163"/>
    </source>
</evidence>
<dbReference type="GO" id="GO:0003700">
    <property type="term" value="F:DNA-binding transcription factor activity"/>
    <property type="evidence" value="ECO:0007669"/>
    <property type="project" value="InterPro"/>
</dbReference>
<keyword evidence="2" id="KW-0238">DNA-binding</keyword>
<dbReference type="PRINTS" id="PR00598">
    <property type="entry name" value="HTHMARR"/>
</dbReference>
<gene>
    <name evidence="5" type="primary">slyA</name>
    <name evidence="5" type="ORF">NCTC12360_02381</name>
</gene>
<dbReference type="OrthoDB" id="6462103at2"/>
<evidence type="ECO:0000259" key="4">
    <source>
        <dbReference type="PROSITE" id="PS50995"/>
    </source>
</evidence>
<evidence type="ECO:0000256" key="2">
    <source>
        <dbReference type="ARBA" id="ARBA00023125"/>
    </source>
</evidence>
<name>A0A376H400_ENTGA</name>
<dbReference type="InterPro" id="IPR036390">
    <property type="entry name" value="WH_DNA-bd_sf"/>
</dbReference>
<keyword evidence="3" id="KW-0804">Transcription</keyword>
<dbReference type="InterPro" id="IPR023187">
    <property type="entry name" value="Tscrpt_reg_MarR-type_CS"/>
</dbReference>
<accession>A0A376H400</accession>
<feature type="domain" description="HTH marR-type" evidence="4">
    <location>
        <begin position="1"/>
        <end position="133"/>
    </location>
</feature>
<dbReference type="PROSITE" id="PS50995">
    <property type="entry name" value="HTH_MARR_2"/>
    <property type="match status" value="1"/>
</dbReference>
<dbReference type="SMART" id="SM00347">
    <property type="entry name" value="HTH_MARR"/>
    <property type="match status" value="1"/>
</dbReference>
<dbReference type="Proteomes" id="UP000254807">
    <property type="component" value="Unassembled WGS sequence"/>
</dbReference>
<reference evidence="5 6" key="1">
    <citation type="submission" date="2018-06" db="EMBL/GenBank/DDBJ databases">
        <authorList>
            <consortium name="Pathogen Informatics"/>
            <person name="Doyle S."/>
        </authorList>
    </citation>
    <scope>NUCLEOTIDE SEQUENCE [LARGE SCALE GENOMIC DNA]</scope>
    <source>
        <strain evidence="5 6">NCTC12360</strain>
    </source>
</reference>
<dbReference type="GO" id="GO:0003677">
    <property type="term" value="F:DNA binding"/>
    <property type="evidence" value="ECO:0007669"/>
    <property type="project" value="UniProtKB-KW"/>
</dbReference>
<dbReference type="Pfam" id="PF12802">
    <property type="entry name" value="MarR_2"/>
    <property type="match status" value="1"/>
</dbReference>
<sequence>MESIIRSINHIARLAALYRERELKKYGLGPMHHAYILNVCRNPGISQEALGQLIFVNKSNVARQLAVLEEKGYVRRQTSSLDGRRQLVYPTEKALAMQPILQKLLKQWNEQVLEGFSEAEQQKLLADLQLVKENSQRALKKEDEVQ</sequence>
<dbReference type="EMBL" id="UFYW01000001">
    <property type="protein sequence ID" value="STD83894.1"/>
    <property type="molecule type" value="Genomic_DNA"/>
</dbReference>
<organism evidence="5 6">
    <name type="scientific">Enterococcus gallinarum</name>
    <dbReference type="NCBI Taxonomy" id="1353"/>
    <lineage>
        <taxon>Bacteria</taxon>
        <taxon>Bacillati</taxon>
        <taxon>Bacillota</taxon>
        <taxon>Bacilli</taxon>
        <taxon>Lactobacillales</taxon>
        <taxon>Enterococcaceae</taxon>
        <taxon>Enterococcus</taxon>
    </lineage>
</organism>
<keyword evidence="1" id="KW-0805">Transcription regulation</keyword>
<dbReference type="SUPFAM" id="SSF46785">
    <property type="entry name" value="Winged helix' DNA-binding domain"/>
    <property type="match status" value="1"/>
</dbReference>
<dbReference type="InterPro" id="IPR036388">
    <property type="entry name" value="WH-like_DNA-bd_sf"/>
</dbReference>
<dbReference type="PANTHER" id="PTHR42756:SF1">
    <property type="entry name" value="TRANSCRIPTIONAL REPRESSOR OF EMRAB OPERON"/>
    <property type="match status" value="1"/>
</dbReference>
<dbReference type="PROSITE" id="PS01117">
    <property type="entry name" value="HTH_MARR_1"/>
    <property type="match status" value="1"/>
</dbReference>
<dbReference type="RefSeq" id="WP_060813654.1">
    <property type="nucleotide sequence ID" value="NZ_JBHULA010000017.1"/>
</dbReference>
<evidence type="ECO:0000313" key="5">
    <source>
        <dbReference type="EMBL" id="STD83894.1"/>
    </source>
</evidence>
<evidence type="ECO:0000313" key="6">
    <source>
        <dbReference type="Proteomes" id="UP000254807"/>
    </source>
</evidence>
<dbReference type="PANTHER" id="PTHR42756">
    <property type="entry name" value="TRANSCRIPTIONAL REGULATOR, MARR"/>
    <property type="match status" value="1"/>
</dbReference>
<keyword evidence="6" id="KW-1185">Reference proteome</keyword>
<dbReference type="Gene3D" id="1.10.10.10">
    <property type="entry name" value="Winged helix-like DNA-binding domain superfamily/Winged helix DNA-binding domain"/>
    <property type="match status" value="1"/>
</dbReference>
<dbReference type="AlphaFoldDB" id="A0A376H400"/>